<accession>A0A0E9X978</accession>
<name>A0A0E9X978_ANGAN</name>
<evidence type="ECO:0000313" key="1">
    <source>
        <dbReference type="EMBL" id="JAH99282.1"/>
    </source>
</evidence>
<sequence>MAEYSGDLVAAWAFDIHEVRIGALNQSFFLVLSFLKFMRRMEKILCERHFH</sequence>
<proteinExistence type="predicted"/>
<reference evidence="1" key="2">
    <citation type="journal article" date="2015" name="Fish Shellfish Immunol.">
        <title>Early steps in the European eel (Anguilla anguilla)-Vibrio vulnificus interaction in the gills: Role of the RtxA13 toxin.</title>
        <authorList>
            <person name="Callol A."/>
            <person name="Pajuelo D."/>
            <person name="Ebbesson L."/>
            <person name="Teles M."/>
            <person name="MacKenzie S."/>
            <person name="Amaro C."/>
        </authorList>
    </citation>
    <scope>NUCLEOTIDE SEQUENCE</scope>
</reference>
<protein>
    <submittedName>
        <fullName evidence="1">Uncharacterized protein</fullName>
    </submittedName>
</protein>
<organism evidence="1">
    <name type="scientific">Anguilla anguilla</name>
    <name type="common">European freshwater eel</name>
    <name type="synonym">Muraena anguilla</name>
    <dbReference type="NCBI Taxonomy" id="7936"/>
    <lineage>
        <taxon>Eukaryota</taxon>
        <taxon>Metazoa</taxon>
        <taxon>Chordata</taxon>
        <taxon>Craniata</taxon>
        <taxon>Vertebrata</taxon>
        <taxon>Euteleostomi</taxon>
        <taxon>Actinopterygii</taxon>
        <taxon>Neopterygii</taxon>
        <taxon>Teleostei</taxon>
        <taxon>Anguilliformes</taxon>
        <taxon>Anguillidae</taxon>
        <taxon>Anguilla</taxon>
    </lineage>
</organism>
<dbReference type="EMBL" id="GBXM01009295">
    <property type="protein sequence ID" value="JAH99282.1"/>
    <property type="molecule type" value="Transcribed_RNA"/>
</dbReference>
<reference evidence="1" key="1">
    <citation type="submission" date="2014-11" db="EMBL/GenBank/DDBJ databases">
        <authorList>
            <person name="Amaro Gonzalez C."/>
        </authorList>
    </citation>
    <scope>NUCLEOTIDE SEQUENCE</scope>
</reference>
<dbReference type="AlphaFoldDB" id="A0A0E9X978"/>